<reference evidence="1 2" key="1">
    <citation type="journal article" date="2012" name="Stand. Genomic Sci.">
        <title>Complete genome sequence of Pyrobaculum oguniense.</title>
        <authorList>
            <person name="Bernick D.L."/>
            <person name="Karplus K."/>
            <person name="Lui L.M."/>
            <person name="Coker J.K."/>
            <person name="Murphy J.N."/>
            <person name="Chan P.P."/>
            <person name="Cozen A.E."/>
            <person name="Lowe T.M."/>
        </authorList>
    </citation>
    <scope>NUCLEOTIDE SEQUENCE [LARGE SCALE GENOMIC DNA]</scope>
    <source>
        <strain evidence="1 2">TE7</strain>
    </source>
</reference>
<keyword evidence="2" id="KW-1185">Reference proteome</keyword>
<proteinExistence type="predicted"/>
<dbReference type="EMBL" id="CP003316">
    <property type="protein sequence ID" value="AFA38040.1"/>
    <property type="molecule type" value="Genomic_DNA"/>
</dbReference>
<dbReference type="STRING" id="698757.Pogu_0013"/>
<dbReference type="KEGG" id="pog:Pogu_0013"/>
<sequence>MLVRRKGAKRVVVKSWEGSFGVGVPFEEVVEFLTRLWPWEAGWHYVVGNGEVSFRDRVPFERVVAYLLARRGGLSPAEAEAVAAYLRQHELAALTDAFLYRMWLCKRAGGRCRGVANAFAKMAVLYRKAILDTWFRL</sequence>
<gene>
    <name evidence="1" type="ordered locus">Pogu_0013</name>
</gene>
<dbReference type="AlphaFoldDB" id="H6Q610"/>
<dbReference type="Proteomes" id="UP000009062">
    <property type="component" value="Chromosome"/>
</dbReference>
<protein>
    <submittedName>
        <fullName evidence="1">Uncharacterized protein</fullName>
    </submittedName>
</protein>
<accession>H6Q610</accession>
<organism evidence="1 2">
    <name type="scientific">Pyrobaculum oguniense (strain DSM 13380 / JCM 10595 / TE7)</name>
    <dbReference type="NCBI Taxonomy" id="698757"/>
    <lineage>
        <taxon>Archaea</taxon>
        <taxon>Thermoproteota</taxon>
        <taxon>Thermoprotei</taxon>
        <taxon>Thermoproteales</taxon>
        <taxon>Thermoproteaceae</taxon>
        <taxon>Pyrobaculum</taxon>
    </lineage>
</organism>
<evidence type="ECO:0000313" key="1">
    <source>
        <dbReference type="EMBL" id="AFA38040.1"/>
    </source>
</evidence>
<evidence type="ECO:0000313" key="2">
    <source>
        <dbReference type="Proteomes" id="UP000009062"/>
    </source>
</evidence>
<name>H6Q610_PYROT</name>
<dbReference type="eggNOG" id="arCOG11435">
    <property type="taxonomic scope" value="Archaea"/>
</dbReference>
<dbReference type="HOGENOM" id="CLU_2056188_0_0_2"/>